<dbReference type="InterPro" id="IPR044946">
    <property type="entry name" value="Restrct_endonuc_typeI_TRD_sf"/>
</dbReference>
<evidence type="ECO:0000259" key="5">
    <source>
        <dbReference type="Pfam" id="PF01420"/>
    </source>
</evidence>
<evidence type="ECO:0000256" key="1">
    <source>
        <dbReference type="ARBA" id="ARBA00010923"/>
    </source>
</evidence>
<reference evidence="6 7" key="1">
    <citation type="submission" date="2018-12" db="EMBL/GenBank/DDBJ databases">
        <authorList>
            <person name="Yang Y."/>
        </authorList>
    </citation>
    <scope>NUCLEOTIDE SEQUENCE [LARGE SCALE GENOMIC DNA]</scope>
    <source>
        <strain evidence="6 7">L-25-5w-1</strain>
    </source>
</reference>
<evidence type="ECO:0000256" key="2">
    <source>
        <dbReference type="ARBA" id="ARBA00022747"/>
    </source>
</evidence>
<dbReference type="InterPro" id="IPR052021">
    <property type="entry name" value="Type-I_RS_S_subunit"/>
</dbReference>
<sequence length="318" mass="35808">MATNQGFKSMVPGPKLDASFLYWWLKCHRAQLEQLGNGATFKEVSKAVVERIEIPLPPLEEQKRIAAILDQADDLRRKRQRALDRLNQLGQAIFVEMFGDPTEDRYSSKVTSIGSAQDAGIIVAIQDGNHGEKHPKVSDFVSEGIPFIMANCMLDGELKLENSYKLDPIWRKKLRVGFARPLDVLISHKGTIGQTAVVSEDVDQLILSPQVTYYRPSRSLDSYFLQSYFESLPFQRAIKNNSFQSTRAYIGITRQRELPILIPALEEQIKFRTRVLKIREIRAKALAAASAQLSLFNSLQARAFNGELTASSLKKADP</sequence>
<keyword evidence="6" id="KW-0378">Hydrolase</keyword>
<organism evidence="6 7">
    <name type="scientific">Azospirillum griseum</name>
    <dbReference type="NCBI Taxonomy" id="2496639"/>
    <lineage>
        <taxon>Bacteria</taxon>
        <taxon>Pseudomonadati</taxon>
        <taxon>Pseudomonadota</taxon>
        <taxon>Alphaproteobacteria</taxon>
        <taxon>Rhodospirillales</taxon>
        <taxon>Azospirillaceae</taxon>
        <taxon>Azospirillum</taxon>
    </lineage>
</organism>
<accession>A0A431V9Z7</accession>
<proteinExistence type="inferred from homology"/>
<dbReference type="AlphaFoldDB" id="A0A431V9Z7"/>
<evidence type="ECO:0000313" key="7">
    <source>
        <dbReference type="Proteomes" id="UP000277007"/>
    </source>
</evidence>
<comment type="similarity">
    <text evidence="1">Belongs to the type-I restriction system S methylase family.</text>
</comment>
<dbReference type="EMBL" id="RXMA01000051">
    <property type="protein sequence ID" value="RTR12758.1"/>
    <property type="molecule type" value="Genomic_DNA"/>
</dbReference>
<dbReference type="Proteomes" id="UP000277007">
    <property type="component" value="Unassembled WGS sequence"/>
</dbReference>
<dbReference type="GO" id="GO:0004519">
    <property type="term" value="F:endonuclease activity"/>
    <property type="evidence" value="ECO:0007669"/>
    <property type="project" value="UniProtKB-KW"/>
</dbReference>
<keyword evidence="6" id="KW-0255">Endonuclease</keyword>
<evidence type="ECO:0000313" key="6">
    <source>
        <dbReference type="EMBL" id="RTR12758.1"/>
    </source>
</evidence>
<dbReference type="Gene3D" id="3.90.220.20">
    <property type="entry name" value="DNA methylase specificity domains"/>
    <property type="match status" value="2"/>
</dbReference>
<dbReference type="PANTHER" id="PTHR30408">
    <property type="entry name" value="TYPE-1 RESTRICTION ENZYME ECOKI SPECIFICITY PROTEIN"/>
    <property type="match status" value="1"/>
</dbReference>
<feature type="coiled-coil region" evidence="4">
    <location>
        <begin position="65"/>
        <end position="92"/>
    </location>
</feature>
<name>A0A431V9Z7_9PROT</name>
<dbReference type="SUPFAM" id="SSF116734">
    <property type="entry name" value="DNA methylase specificity domain"/>
    <property type="match status" value="2"/>
</dbReference>
<feature type="domain" description="Type I restriction modification DNA specificity" evidence="5">
    <location>
        <begin position="2"/>
        <end position="78"/>
    </location>
</feature>
<keyword evidence="6" id="KW-0540">Nuclease</keyword>
<dbReference type="InterPro" id="IPR000055">
    <property type="entry name" value="Restrct_endonuc_typeI_TRD"/>
</dbReference>
<gene>
    <name evidence="6" type="ORF">EJ903_25270</name>
</gene>
<keyword evidence="4" id="KW-0175">Coiled coil</keyword>
<dbReference type="Pfam" id="PF01420">
    <property type="entry name" value="Methylase_S"/>
    <property type="match status" value="2"/>
</dbReference>
<keyword evidence="7" id="KW-1185">Reference proteome</keyword>
<dbReference type="GO" id="GO:0009307">
    <property type="term" value="P:DNA restriction-modification system"/>
    <property type="evidence" value="ECO:0007669"/>
    <property type="project" value="UniProtKB-KW"/>
</dbReference>
<keyword evidence="2" id="KW-0680">Restriction system</keyword>
<evidence type="ECO:0000256" key="3">
    <source>
        <dbReference type="ARBA" id="ARBA00023125"/>
    </source>
</evidence>
<dbReference type="PANTHER" id="PTHR30408:SF12">
    <property type="entry name" value="TYPE I RESTRICTION ENZYME MJAVIII SPECIFICITY SUBUNIT"/>
    <property type="match status" value="1"/>
</dbReference>
<evidence type="ECO:0000256" key="4">
    <source>
        <dbReference type="SAM" id="Coils"/>
    </source>
</evidence>
<comment type="caution">
    <text evidence="6">The sequence shown here is derived from an EMBL/GenBank/DDBJ whole genome shotgun (WGS) entry which is preliminary data.</text>
</comment>
<dbReference type="GO" id="GO:0003677">
    <property type="term" value="F:DNA binding"/>
    <property type="evidence" value="ECO:0007669"/>
    <property type="project" value="UniProtKB-KW"/>
</dbReference>
<feature type="domain" description="Type I restriction modification DNA specificity" evidence="5">
    <location>
        <begin position="183"/>
        <end position="268"/>
    </location>
</feature>
<keyword evidence="3" id="KW-0238">DNA-binding</keyword>
<protein>
    <submittedName>
        <fullName evidence="6">Restriction endonuclease subunit S</fullName>
    </submittedName>
</protein>